<evidence type="ECO:0000313" key="3">
    <source>
        <dbReference type="Proteomes" id="UP000006054"/>
    </source>
</evidence>
<keyword evidence="1" id="KW-0732">Signal</keyword>
<dbReference type="NCBIfam" id="TIGR02167">
    <property type="entry name" value="Liste_lipo_26"/>
    <property type="match status" value="5"/>
</dbReference>
<accession>I4AP91</accession>
<organism evidence="2 3">
    <name type="scientific">Bernardetia litoralis (strain ATCC 23117 / DSM 6794 / NBRC 15988 / NCIMB 1366 / Fx l1 / Sio-4)</name>
    <name type="common">Flexibacter litoralis</name>
    <dbReference type="NCBI Taxonomy" id="880071"/>
    <lineage>
        <taxon>Bacteria</taxon>
        <taxon>Pseudomonadati</taxon>
        <taxon>Bacteroidota</taxon>
        <taxon>Cytophagia</taxon>
        <taxon>Cytophagales</taxon>
        <taxon>Bernardetiaceae</taxon>
        <taxon>Bernardetia</taxon>
    </lineage>
</organism>
<dbReference type="OrthoDB" id="1525027at2"/>
<reference evidence="3" key="1">
    <citation type="submission" date="2012-06" db="EMBL/GenBank/DDBJ databases">
        <title>The complete genome of Flexibacter litoralis DSM 6794.</title>
        <authorList>
            <person name="Lucas S."/>
            <person name="Copeland A."/>
            <person name="Lapidus A."/>
            <person name="Glavina del Rio T."/>
            <person name="Dalin E."/>
            <person name="Tice H."/>
            <person name="Bruce D."/>
            <person name="Goodwin L."/>
            <person name="Pitluck S."/>
            <person name="Peters L."/>
            <person name="Ovchinnikova G."/>
            <person name="Lu M."/>
            <person name="Kyrpides N."/>
            <person name="Mavromatis K."/>
            <person name="Ivanova N."/>
            <person name="Brettin T."/>
            <person name="Detter J.C."/>
            <person name="Han C."/>
            <person name="Larimer F."/>
            <person name="Land M."/>
            <person name="Hauser L."/>
            <person name="Markowitz V."/>
            <person name="Cheng J.-F."/>
            <person name="Hugenholtz P."/>
            <person name="Woyke T."/>
            <person name="Wu D."/>
            <person name="Spring S."/>
            <person name="Lang E."/>
            <person name="Kopitz M."/>
            <person name="Brambilla E."/>
            <person name="Klenk H.-P."/>
            <person name="Eisen J.A."/>
        </authorList>
    </citation>
    <scope>NUCLEOTIDE SEQUENCE [LARGE SCALE GENOMIC DNA]</scope>
    <source>
        <strain evidence="3">ATCC 23117 / DSM 6794 / NBRC 15988 / NCIMB 1366 / Sio-4</strain>
    </source>
</reference>
<dbReference type="eggNOG" id="COG3420">
    <property type="taxonomic scope" value="Bacteria"/>
</dbReference>
<proteinExistence type="predicted"/>
<evidence type="ECO:0000256" key="1">
    <source>
        <dbReference type="SAM" id="SignalP"/>
    </source>
</evidence>
<gene>
    <name evidence="2" type="ordered locus">Fleli_3456</name>
</gene>
<dbReference type="Proteomes" id="UP000006054">
    <property type="component" value="Chromosome"/>
</dbReference>
<name>I4AP91_BERLS</name>
<feature type="signal peptide" evidence="1">
    <location>
        <begin position="1"/>
        <end position="22"/>
    </location>
</feature>
<dbReference type="EMBL" id="CP003345">
    <property type="protein sequence ID" value="AFM05776.1"/>
    <property type="molecule type" value="Genomic_DNA"/>
</dbReference>
<sequence precursor="true">MTKNFLLTLIIFISLAANTVYAQAFRTTWKTTDTKITIPTNDELIYNYKIKWKNLTNKGVGDGSAENQTENYTIENLENNSIYEIAITGDFPHFFMKGDKTESSKILTIEEWGEIKWQSMKQAFSGCKNLTYKATDIPNLEKVKDMSWMFERCEKFDGNSTINKWNTENVTNMSFMFNTASSFNQPIGKWNTENVTNMSFMFNTASSFNQPIEEWNTQNVTNMSWMFAFAPFNQPIGKWNTSNVTDMSYMFYATSFNQPIGKWNTSNVTDMNGMFSDATSFNQPIGKWNTQNVTDMSEMFNYSGLGTENYDATLLGWATLEEGEKIPEDIKLNAEGLKYCKSKEARQKLIDEYGWTIEGDELSCED</sequence>
<feature type="chain" id="PRO_5003685623" evidence="1">
    <location>
        <begin position="23"/>
        <end position="366"/>
    </location>
</feature>
<dbReference type="PATRIC" id="fig|880071.3.peg.3461"/>
<dbReference type="AlphaFoldDB" id="I4AP91"/>
<evidence type="ECO:0000313" key="2">
    <source>
        <dbReference type="EMBL" id="AFM05776.1"/>
    </source>
</evidence>
<dbReference type="InterPro" id="IPR005046">
    <property type="entry name" value="DUF285"/>
</dbReference>
<dbReference type="RefSeq" id="WP_014799202.1">
    <property type="nucleotide sequence ID" value="NC_018018.1"/>
</dbReference>
<dbReference type="KEGG" id="fli:Fleli_3456"/>
<dbReference type="Pfam" id="PF03382">
    <property type="entry name" value="DUF285"/>
    <property type="match status" value="2"/>
</dbReference>
<dbReference type="STRING" id="880071.Fleli_3456"/>
<dbReference type="InterPro" id="IPR011889">
    <property type="entry name" value="Liste_lipo_26"/>
</dbReference>
<keyword evidence="3" id="KW-1185">Reference proteome</keyword>
<dbReference type="HOGENOM" id="CLU_035796_0_0_10"/>
<protein>
    <submittedName>
        <fullName evidence="2">Surface protein 26-residue repeat-containing protein</fullName>
    </submittedName>
</protein>